<dbReference type="EMBL" id="CAIX01000150">
    <property type="protein sequence ID" value="CCI10203.1"/>
    <property type="molecule type" value="Genomic_DNA"/>
</dbReference>
<dbReference type="AlphaFoldDB" id="A0A024FT08"/>
<proteinExistence type="predicted"/>
<sequence>MREGRERLPNVLYLYAVCEASGGGSDYLLVLNNIGHASQEMRIVPMAKVDDRITEYPQQEKELTRFAQAWESGAVNNRIGSEVVSAIQDRRCQDTRRCDVCGEMDPLRATFSNEYQREKDEAELTLAIPDVLGCNGKIWILDCGSSRHLAGDKTWLDDLEGADGTCAYTVDLKKV</sequence>
<evidence type="ECO:0000313" key="1">
    <source>
        <dbReference type="EMBL" id="CCI10203.1"/>
    </source>
</evidence>
<keyword evidence="2" id="KW-1185">Reference proteome</keyword>
<organism evidence="1 2">
    <name type="scientific">Albugo candida</name>
    <dbReference type="NCBI Taxonomy" id="65357"/>
    <lineage>
        <taxon>Eukaryota</taxon>
        <taxon>Sar</taxon>
        <taxon>Stramenopiles</taxon>
        <taxon>Oomycota</taxon>
        <taxon>Peronosporomycetes</taxon>
        <taxon>Albuginales</taxon>
        <taxon>Albuginaceae</taxon>
        <taxon>Albugo</taxon>
    </lineage>
</organism>
<accession>A0A024FT08</accession>
<dbReference type="Proteomes" id="UP000053237">
    <property type="component" value="Unassembled WGS sequence"/>
</dbReference>
<evidence type="ECO:0000313" key="2">
    <source>
        <dbReference type="Proteomes" id="UP000053237"/>
    </source>
</evidence>
<gene>
    <name evidence="1" type="ORF">BN9_080410</name>
</gene>
<protein>
    <submittedName>
        <fullName evidence="1">Uncharacterized protein</fullName>
    </submittedName>
</protein>
<dbReference type="InParanoid" id="A0A024FT08"/>
<reference evidence="1 2" key="1">
    <citation type="submission" date="2012-05" db="EMBL/GenBank/DDBJ databases">
        <title>Recombination and specialization in a pathogen metapopulation.</title>
        <authorList>
            <person name="Gardiner A."/>
            <person name="Kemen E."/>
            <person name="Schultz-Larsen T."/>
            <person name="MacLean D."/>
            <person name="Van Oosterhout C."/>
            <person name="Jones J.D.G."/>
        </authorList>
    </citation>
    <scope>NUCLEOTIDE SEQUENCE [LARGE SCALE GENOMIC DNA]</scope>
    <source>
        <strain evidence="1 2">Ac Nc2</strain>
    </source>
</reference>
<comment type="caution">
    <text evidence="1">The sequence shown here is derived from an EMBL/GenBank/DDBJ whole genome shotgun (WGS) entry which is preliminary data.</text>
</comment>
<name>A0A024FT08_9STRA</name>